<accession>A0A6J4MVP6</accession>
<dbReference type="EMBL" id="CADCTR010002819">
    <property type="protein sequence ID" value="CAA9370243.1"/>
    <property type="molecule type" value="Genomic_DNA"/>
</dbReference>
<sequence length="220" mass="22561">EQTRDRLGVTHAQILSSEDASTEHISHQIDGFVAFVRLNAVNRDDQAAVCSNLFVPCRVVGNLMGCTNQGRIGIEEVRDFTARDGLLKRCETRLEHLVGLVKGVMVGKAKMANQNDDVKAKGKAGQGEGICGGTAVGPSGGGAGRVGTTVAAVGEANGTRKGDDRALGEGGIAAKASATGQAGGELRAVDALGEVGEDFRATHCGTSSWAMTGNASHCSV</sequence>
<dbReference type="AlphaFoldDB" id="A0A6J4MVP6"/>
<proteinExistence type="predicted"/>
<name>A0A6J4MVP6_9CHLR</name>
<organism evidence="1">
    <name type="scientific">uncultured Chloroflexia bacterium</name>
    <dbReference type="NCBI Taxonomy" id="1672391"/>
    <lineage>
        <taxon>Bacteria</taxon>
        <taxon>Bacillati</taxon>
        <taxon>Chloroflexota</taxon>
        <taxon>Chloroflexia</taxon>
        <taxon>environmental samples</taxon>
    </lineage>
</organism>
<reference evidence="1" key="1">
    <citation type="submission" date="2020-02" db="EMBL/GenBank/DDBJ databases">
        <authorList>
            <person name="Meier V. D."/>
        </authorList>
    </citation>
    <scope>NUCLEOTIDE SEQUENCE</scope>
    <source>
        <strain evidence="1">AVDCRST_MAG93</strain>
    </source>
</reference>
<evidence type="ECO:0000313" key="1">
    <source>
        <dbReference type="EMBL" id="CAA9370243.1"/>
    </source>
</evidence>
<protein>
    <submittedName>
        <fullName evidence="1">Uncharacterized protein</fullName>
    </submittedName>
</protein>
<feature type="non-terminal residue" evidence="1">
    <location>
        <position position="1"/>
    </location>
</feature>
<gene>
    <name evidence="1" type="ORF">AVDCRST_MAG93-8366</name>
</gene>